<evidence type="ECO:0000313" key="5">
    <source>
        <dbReference type="Proteomes" id="UP001596317"/>
    </source>
</evidence>
<dbReference type="SMART" id="SM00028">
    <property type="entry name" value="TPR"/>
    <property type="match status" value="4"/>
</dbReference>
<dbReference type="PANTHER" id="PTHR44757:SF2">
    <property type="entry name" value="BIOFILM ARCHITECTURE MAINTENANCE PROTEIN MBAA"/>
    <property type="match status" value="1"/>
</dbReference>
<dbReference type="InterPro" id="IPR035919">
    <property type="entry name" value="EAL_sf"/>
</dbReference>
<evidence type="ECO:0000256" key="1">
    <source>
        <dbReference type="PROSITE-ProRule" id="PRU00339"/>
    </source>
</evidence>
<evidence type="ECO:0000259" key="3">
    <source>
        <dbReference type="PROSITE" id="PS50887"/>
    </source>
</evidence>
<dbReference type="InterPro" id="IPR011990">
    <property type="entry name" value="TPR-like_helical_dom_sf"/>
</dbReference>
<dbReference type="CDD" id="cd01949">
    <property type="entry name" value="GGDEF"/>
    <property type="match status" value="1"/>
</dbReference>
<dbReference type="InterPro" id="IPR000160">
    <property type="entry name" value="GGDEF_dom"/>
</dbReference>
<dbReference type="SUPFAM" id="SSF48452">
    <property type="entry name" value="TPR-like"/>
    <property type="match status" value="2"/>
</dbReference>
<dbReference type="Pfam" id="PF13432">
    <property type="entry name" value="TPR_16"/>
    <property type="match status" value="1"/>
</dbReference>
<accession>A0ABW1ZII2</accession>
<dbReference type="PROSITE" id="PS50887">
    <property type="entry name" value="GGDEF"/>
    <property type="match status" value="1"/>
</dbReference>
<dbReference type="InterPro" id="IPR019734">
    <property type="entry name" value="TPR_rpt"/>
</dbReference>
<protein>
    <submittedName>
        <fullName evidence="4">EAL domain-containing protein</fullName>
    </submittedName>
</protein>
<name>A0ABW1ZII2_9DEIO</name>
<dbReference type="PROSITE" id="PS50883">
    <property type="entry name" value="EAL"/>
    <property type="match status" value="1"/>
</dbReference>
<dbReference type="Gene3D" id="3.30.70.270">
    <property type="match status" value="1"/>
</dbReference>
<dbReference type="Gene3D" id="1.25.40.10">
    <property type="entry name" value="Tetratricopeptide repeat domain"/>
    <property type="match status" value="2"/>
</dbReference>
<dbReference type="NCBIfam" id="TIGR00254">
    <property type="entry name" value="GGDEF"/>
    <property type="match status" value="1"/>
</dbReference>
<dbReference type="SMART" id="SM00267">
    <property type="entry name" value="GGDEF"/>
    <property type="match status" value="1"/>
</dbReference>
<dbReference type="Pfam" id="PF00990">
    <property type="entry name" value="GGDEF"/>
    <property type="match status" value="1"/>
</dbReference>
<dbReference type="RefSeq" id="WP_380054604.1">
    <property type="nucleotide sequence ID" value="NZ_JBHSWB010000001.1"/>
</dbReference>
<feature type="domain" description="EAL" evidence="2">
    <location>
        <begin position="463"/>
        <end position="718"/>
    </location>
</feature>
<organism evidence="4 5">
    <name type="scientific">Deinococcus multiflagellatus</name>
    <dbReference type="NCBI Taxonomy" id="1656887"/>
    <lineage>
        <taxon>Bacteria</taxon>
        <taxon>Thermotogati</taxon>
        <taxon>Deinococcota</taxon>
        <taxon>Deinococci</taxon>
        <taxon>Deinococcales</taxon>
        <taxon>Deinococcaceae</taxon>
        <taxon>Deinococcus</taxon>
    </lineage>
</organism>
<feature type="repeat" description="TPR" evidence="1">
    <location>
        <begin position="48"/>
        <end position="81"/>
    </location>
</feature>
<dbReference type="PANTHER" id="PTHR44757">
    <property type="entry name" value="DIGUANYLATE CYCLASE DGCP"/>
    <property type="match status" value="1"/>
</dbReference>
<keyword evidence="5" id="KW-1185">Reference proteome</keyword>
<evidence type="ECO:0000259" key="2">
    <source>
        <dbReference type="PROSITE" id="PS50883"/>
    </source>
</evidence>
<dbReference type="SUPFAM" id="SSF141868">
    <property type="entry name" value="EAL domain-like"/>
    <property type="match status" value="1"/>
</dbReference>
<keyword evidence="1" id="KW-0802">TPR repeat</keyword>
<dbReference type="InterPro" id="IPR052155">
    <property type="entry name" value="Biofilm_reg_signaling"/>
</dbReference>
<dbReference type="CDD" id="cd01948">
    <property type="entry name" value="EAL"/>
    <property type="match status" value="1"/>
</dbReference>
<dbReference type="Proteomes" id="UP001596317">
    <property type="component" value="Unassembled WGS sequence"/>
</dbReference>
<sequence length="729" mass="79865">MGALDLECRLINGLALAHHRLGEYDRAFDCFLQTLRLAQQLGDDPGRFRALNNLASLYTDTGNLQQALDAVREALSIAQTLSPTFRGAAMTHLIAIHTRLGEYEQTLALAQAHLPLILEHCPPRWLGTIQRDVARALLAQGRPEESLAAAQEGLEEAHRRQDQENIGQLTLGVVSALLALGRLGEARPLLDEALVLSRDMGSRPLETEALALMATLCEQEGDHHAALGYTRAHFELERQIHASEVESRSQLLTAQIRLELLQREAEIERLRNVELAQANSKLQQTQQVLLHRATHDPLTGVANRAHFGHSTQQALDSLQGGEYLGLIFIDLDKFKQVNDTLGHHAGDQLLQEVARRLKGVVRASDLVGRIGGDEFTVLLRRVSAVQDARAVAAKLLSVLAEPFRIEGQTVQITASVGCAVAPTDGQDAEALQRHADTAMYRVKHAGGNQVLHFEADMGEPAERRALERDLRGAHERGELRLHYQGRFALGGPRLVGFEALIRWQHPTRGLISPAVFIPMAEESRAILTIGAWVLREACAQAVRWRFAERGLCMSVNVSPMQFEQPTFVADVQSTLRATGLPARQLVLELTESLVMRDLALAQRHIEELRALGVQVAIDDFGTGYSSLSVLQALPFDQLKIDRSFTSHLTTSASQRVTALLSAIIQLAHSLDMTVTVEGVEDDTQRRLLTGLGCDHVQGFLLARPLPEAQAQALLPGEAPAPGPGTPAPN</sequence>
<gene>
    <name evidence="4" type="ORF">ACFP90_05410</name>
</gene>
<dbReference type="Pfam" id="PF13424">
    <property type="entry name" value="TPR_12"/>
    <property type="match status" value="1"/>
</dbReference>
<dbReference type="InterPro" id="IPR001633">
    <property type="entry name" value="EAL_dom"/>
</dbReference>
<feature type="domain" description="GGDEF" evidence="3">
    <location>
        <begin position="322"/>
        <end position="455"/>
    </location>
</feature>
<reference evidence="5" key="1">
    <citation type="journal article" date="2019" name="Int. J. Syst. Evol. Microbiol.">
        <title>The Global Catalogue of Microorganisms (GCM) 10K type strain sequencing project: providing services to taxonomists for standard genome sequencing and annotation.</title>
        <authorList>
            <consortium name="The Broad Institute Genomics Platform"/>
            <consortium name="The Broad Institute Genome Sequencing Center for Infectious Disease"/>
            <person name="Wu L."/>
            <person name="Ma J."/>
        </authorList>
    </citation>
    <scope>NUCLEOTIDE SEQUENCE [LARGE SCALE GENOMIC DNA]</scope>
    <source>
        <strain evidence="5">CCUG 63830</strain>
    </source>
</reference>
<dbReference type="EMBL" id="JBHSWB010000001">
    <property type="protein sequence ID" value="MFC6659860.1"/>
    <property type="molecule type" value="Genomic_DNA"/>
</dbReference>
<proteinExistence type="predicted"/>
<dbReference type="PROSITE" id="PS50005">
    <property type="entry name" value="TPR"/>
    <property type="match status" value="1"/>
</dbReference>
<dbReference type="Pfam" id="PF00563">
    <property type="entry name" value="EAL"/>
    <property type="match status" value="1"/>
</dbReference>
<dbReference type="Gene3D" id="3.20.20.450">
    <property type="entry name" value="EAL domain"/>
    <property type="match status" value="1"/>
</dbReference>
<dbReference type="SMART" id="SM00052">
    <property type="entry name" value="EAL"/>
    <property type="match status" value="1"/>
</dbReference>
<dbReference type="SUPFAM" id="SSF55073">
    <property type="entry name" value="Nucleotide cyclase"/>
    <property type="match status" value="1"/>
</dbReference>
<comment type="caution">
    <text evidence="4">The sequence shown here is derived from an EMBL/GenBank/DDBJ whole genome shotgun (WGS) entry which is preliminary data.</text>
</comment>
<dbReference type="InterPro" id="IPR043128">
    <property type="entry name" value="Rev_trsase/Diguanyl_cyclase"/>
</dbReference>
<evidence type="ECO:0000313" key="4">
    <source>
        <dbReference type="EMBL" id="MFC6659860.1"/>
    </source>
</evidence>
<dbReference type="InterPro" id="IPR029787">
    <property type="entry name" value="Nucleotide_cyclase"/>
</dbReference>